<dbReference type="AlphaFoldDB" id="A0A916Z0M3"/>
<proteinExistence type="predicted"/>
<name>A0A916Z0M3_9BACT</name>
<dbReference type="GO" id="GO:0004519">
    <property type="term" value="F:endonuclease activity"/>
    <property type="evidence" value="ECO:0007669"/>
    <property type="project" value="InterPro"/>
</dbReference>
<dbReference type="InterPro" id="IPR013467">
    <property type="entry name" value="HNH78-like"/>
</dbReference>
<dbReference type="CDD" id="cd00085">
    <property type="entry name" value="HNHc"/>
    <property type="match status" value="1"/>
</dbReference>
<evidence type="ECO:0000313" key="3">
    <source>
        <dbReference type="Proteomes" id="UP000609064"/>
    </source>
</evidence>
<dbReference type="GO" id="GO:0003676">
    <property type="term" value="F:nucleic acid binding"/>
    <property type="evidence" value="ECO:0007669"/>
    <property type="project" value="InterPro"/>
</dbReference>
<sequence>MIPFLRGANPLSPQEEKSLGEWWTAKYAETKKSSSWSWKGKEKVIKQALFLCNNDHCAYCDCHPLKDDKGFEIDHFVPKTIESQIAFTYSNLFPSCNECNKKGNNYDPLMLKPDELDYKFEDYFRFDSFTGEIIPNESKPVENQERAKITRDILRLNIGNKPINLLKAIKKEIKLNTPLDERPYRYGY</sequence>
<dbReference type="EMBL" id="BMKK01000008">
    <property type="protein sequence ID" value="GGD70149.1"/>
    <property type="molecule type" value="Genomic_DNA"/>
</dbReference>
<evidence type="ECO:0000259" key="1">
    <source>
        <dbReference type="SMART" id="SM00507"/>
    </source>
</evidence>
<protein>
    <recommendedName>
        <fullName evidence="1">HNH nuclease domain-containing protein</fullName>
    </recommendedName>
</protein>
<accession>A0A916Z0M3</accession>
<evidence type="ECO:0000313" key="2">
    <source>
        <dbReference type="EMBL" id="GGD70149.1"/>
    </source>
</evidence>
<feature type="domain" description="HNH nuclease" evidence="1">
    <location>
        <begin position="46"/>
        <end position="101"/>
    </location>
</feature>
<dbReference type="SMART" id="SM00507">
    <property type="entry name" value="HNHc"/>
    <property type="match status" value="1"/>
</dbReference>
<reference evidence="2" key="1">
    <citation type="journal article" date="2014" name="Int. J. Syst. Evol. Microbiol.">
        <title>Complete genome sequence of Corynebacterium casei LMG S-19264T (=DSM 44701T), isolated from a smear-ripened cheese.</title>
        <authorList>
            <consortium name="US DOE Joint Genome Institute (JGI-PGF)"/>
            <person name="Walter F."/>
            <person name="Albersmeier A."/>
            <person name="Kalinowski J."/>
            <person name="Ruckert C."/>
        </authorList>
    </citation>
    <scope>NUCLEOTIDE SEQUENCE</scope>
    <source>
        <strain evidence="2">CGMCC 1.15958</strain>
    </source>
</reference>
<gene>
    <name evidence="2" type="ORF">GCM10011514_37770</name>
</gene>
<dbReference type="RefSeq" id="WP_188768274.1">
    <property type="nucleotide sequence ID" value="NZ_BMKK01000008.1"/>
</dbReference>
<reference evidence="2" key="2">
    <citation type="submission" date="2020-09" db="EMBL/GenBank/DDBJ databases">
        <authorList>
            <person name="Sun Q."/>
            <person name="Zhou Y."/>
        </authorList>
    </citation>
    <scope>NUCLEOTIDE SEQUENCE</scope>
    <source>
        <strain evidence="2">CGMCC 1.15958</strain>
    </source>
</reference>
<keyword evidence="3" id="KW-1185">Reference proteome</keyword>
<dbReference type="InterPro" id="IPR003615">
    <property type="entry name" value="HNH_nuc"/>
</dbReference>
<dbReference type="InterPro" id="IPR002711">
    <property type="entry name" value="HNH"/>
</dbReference>
<dbReference type="Pfam" id="PF01844">
    <property type="entry name" value="HNH"/>
    <property type="match status" value="1"/>
</dbReference>
<dbReference type="NCBIfam" id="TIGR02646">
    <property type="entry name" value="retron system putative HNH endonuclease"/>
    <property type="match status" value="1"/>
</dbReference>
<organism evidence="2 3">
    <name type="scientific">Emticicia aquatilis</name>
    <dbReference type="NCBI Taxonomy" id="1537369"/>
    <lineage>
        <taxon>Bacteria</taxon>
        <taxon>Pseudomonadati</taxon>
        <taxon>Bacteroidota</taxon>
        <taxon>Cytophagia</taxon>
        <taxon>Cytophagales</taxon>
        <taxon>Leadbetterellaceae</taxon>
        <taxon>Emticicia</taxon>
    </lineage>
</organism>
<dbReference type="Gene3D" id="1.10.30.50">
    <property type="match status" value="1"/>
</dbReference>
<dbReference type="GO" id="GO:0008270">
    <property type="term" value="F:zinc ion binding"/>
    <property type="evidence" value="ECO:0007669"/>
    <property type="project" value="InterPro"/>
</dbReference>
<comment type="caution">
    <text evidence="2">The sequence shown here is derived from an EMBL/GenBank/DDBJ whole genome shotgun (WGS) entry which is preliminary data.</text>
</comment>
<dbReference type="Proteomes" id="UP000609064">
    <property type="component" value="Unassembled WGS sequence"/>
</dbReference>